<dbReference type="PANTHER" id="PTHR45916:SF1">
    <property type="entry name" value="STRUCTURAL MAINTENANCE OF CHROMOSOMES PROTEIN 5"/>
    <property type="match status" value="1"/>
</dbReference>
<feature type="region of interest" description="Disordered" evidence="5">
    <location>
        <begin position="503"/>
        <end position="522"/>
    </location>
</feature>
<feature type="region of interest" description="Disordered" evidence="5">
    <location>
        <begin position="1"/>
        <end position="119"/>
    </location>
</feature>
<accession>A0A0F7SMY8</accession>
<evidence type="ECO:0000256" key="4">
    <source>
        <dbReference type="SAM" id="Coils"/>
    </source>
</evidence>
<feature type="coiled-coil region" evidence="4">
    <location>
        <begin position="326"/>
        <end position="356"/>
    </location>
</feature>
<keyword evidence="3 4" id="KW-0175">Coiled coil</keyword>
<proteinExistence type="inferred from homology"/>
<sequence length="1223" mass="139381">MSSSIKTSSRLTEGGTSRVRRHVKAEPIDGSSSSQYTQAHASGSSKRKTLNGESFSTTETYSSNSRDPEKGTLKRARIDPKHSVYQDDAEEGNEGIDMPTNGNDDEEEEDAEQDDGDGTMADLSEEQRERLNMRDHDGYLPGAVVRVSLMNFLTYDSAEFFPGPHLNMIVGPNGSGKSTIVCSIAIGLGWSPKVLGRADEINQFLKYGHKKGFTEIELKNFAGQPNLVVRRDIHRDNNKSQFSLDGENVPAKTIREKMTELNIQVGNLCSFLPQDKVSEFATMSPQELLKQTQKAAGPPQMTQWHQNLIILGKESRELEEQLIIKREEAQRKTQGAQRLEAEVENARERERLAAEIVFKTNLMSFAKYSEAKEKYTVLREERKIKHADLKAAQAAIEPYDKLKEDFGIRLKKSVKKIKETIDSQTTLQKTMKTVSNKIGDAEENVTAVTNSIENIKVSAQRKKAQLLQEQEKLLELKHEWENREPAPPTGDLEQQRRDAQAKYRTLEDRSRTEAGLGRSQLERERDTRLMTISKAEEKIINLRNVESQRLNNLKHWPSSEDIYQVVQFLRHNEARVAQGHASFFKMKVFEPPCLSVDVPDKRYSSLIEASFNATQLRTIICQCKEDFDKILSFGSSDENPFKRKVANVHVTQVEPDYRPMEGPTSREQLLELGFEGYAIDFVQAADPVKQYLESNVGMHRTAITLRPISGPNGLDWSAVNRCSELQNFCAKDTSYQTSVSRYGNRTKSYSTNVIRQARSFVSTVDQSQINQLQESITIEKSALEKLNQAYEILRTKEEAINVELVKARDELKLVSNRLEEAKKVASHLAALEIKLNRQEGQVHRLKTAPSEEQNRVQLSRELQKAVREKTKFDLEYQSMAIKSSKMYQKLCELNLELLQYEANISHVALMAEGDKEALLTAKSLFDRVQDQFQAQKEATKQSLNEVEDILDQMDDESRDQFNTEKDVSSDLHSMQYYDALETDLVNIQAELGTLGGTDPTVVDKYERAQREIKKLSEELNSLERKEVRISREVNSTRSKWYPELQKLIRNFNAKFSVAMDALDDRGEIRIKEHDDYDQWAIEILVSFRAQDKLQLLTSTHQSGGERSLATIMYLMSLIELSNAPFSLVDEINQGMDQRSEREVHNQMVRVTCHKDAGQFFLLTPKLLTGLDYHERMRVLVVCNGEWLPERKAGDTRIAGESKGAIYLKNILRTYRARRAGISL</sequence>
<feature type="compositionally biased region" description="Polar residues" evidence="5">
    <location>
        <begin position="1"/>
        <end position="15"/>
    </location>
</feature>
<dbReference type="GO" id="GO:0005634">
    <property type="term" value="C:nucleus"/>
    <property type="evidence" value="ECO:0007669"/>
    <property type="project" value="TreeGrafter"/>
</dbReference>
<reference evidence="7" key="1">
    <citation type="submission" date="2014-08" db="EMBL/GenBank/DDBJ databases">
        <authorList>
            <person name="Sharma Rahul"/>
            <person name="Thines Marco"/>
        </authorList>
    </citation>
    <scope>NUCLEOTIDE SEQUENCE</scope>
</reference>
<evidence type="ECO:0000256" key="5">
    <source>
        <dbReference type="SAM" id="MobiDB-lite"/>
    </source>
</evidence>
<evidence type="ECO:0000259" key="6">
    <source>
        <dbReference type="Pfam" id="PF02463"/>
    </source>
</evidence>
<dbReference type="EMBL" id="LN483345">
    <property type="protein sequence ID" value="CDZ98809.1"/>
    <property type="molecule type" value="Genomic_DNA"/>
</dbReference>
<evidence type="ECO:0000256" key="1">
    <source>
        <dbReference type="ARBA" id="ARBA00010171"/>
    </source>
</evidence>
<feature type="compositionally biased region" description="Polar residues" evidence="5">
    <location>
        <begin position="30"/>
        <end position="44"/>
    </location>
</feature>
<feature type="coiled-coil region" evidence="4">
    <location>
        <begin position="769"/>
        <end position="868"/>
    </location>
</feature>
<feature type="compositionally biased region" description="Basic and acidic residues" evidence="5">
    <location>
        <begin position="66"/>
        <end position="85"/>
    </location>
</feature>
<name>A0A0F7SMY8_PHARH</name>
<feature type="compositionally biased region" description="Acidic residues" evidence="5">
    <location>
        <begin position="103"/>
        <end position="117"/>
    </location>
</feature>
<evidence type="ECO:0000313" key="7">
    <source>
        <dbReference type="EMBL" id="CDZ98809.1"/>
    </source>
</evidence>
<dbReference type="AlphaFoldDB" id="A0A0F7SMY8"/>
<protein>
    <recommendedName>
        <fullName evidence="2">Structural maintenance of chromosomes protein 5</fullName>
    </recommendedName>
</protein>
<dbReference type="InterPro" id="IPR003395">
    <property type="entry name" value="RecF/RecN/SMC_N"/>
</dbReference>
<dbReference type="InterPro" id="IPR027417">
    <property type="entry name" value="P-loop_NTPase"/>
</dbReference>
<dbReference type="GO" id="GO:0003697">
    <property type="term" value="F:single-stranded DNA binding"/>
    <property type="evidence" value="ECO:0007669"/>
    <property type="project" value="TreeGrafter"/>
</dbReference>
<feature type="compositionally biased region" description="Basic and acidic residues" evidence="5">
    <location>
        <begin position="503"/>
        <end position="512"/>
    </location>
</feature>
<feature type="compositionally biased region" description="Polar residues" evidence="5">
    <location>
        <begin position="51"/>
        <end position="65"/>
    </location>
</feature>
<evidence type="ECO:0000256" key="2">
    <source>
        <dbReference type="ARBA" id="ARBA00018687"/>
    </source>
</evidence>
<evidence type="ECO:0000256" key="3">
    <source>
        <dbReference type="ARBA" id="ARBA00023054"/>
    </source>
</evidence>
<dbReference type="PANTHER" id="PTHR45916">
    <property type="entry name" value="STRUCTURAL MAINTENANCE OF CHROMOSOMES PROTEIN 5"/>
    <property type="match status" value="1"/>
</dbReference>
<feature type="coiled-coil region" evidence="4">
    <location>
        <begin position="1005"/>
        <end position="1032"/>
    </location>
</feature>
<comment type="similarity">
    <text evidence="1">Belongs to the SMC family. SMC5 subfamily.</text>
</comment>
<dbReference type="Pfam" id="PF02463">
    <property type="entry name" value="SMC_N"/>
    <property type="match status" value="1"/>
</dbReference>
<feature type="domain" description="RecF/RecN/SMC N-terminal" evidence="6">
    <location>
        <begin position="145"/>
        <end position="1163"/>
    </location>
</feature>
<feature type="region of interest" description="Disordered" evidence="5">
    <location>
        <begin position="477"/>
        <end position="498"/>
    </location>
</feature>
<dbReference type="SUPFAM" id="SSF52540">
    <property type="entry name" value="P-loop containing nucleoside triphosphate hydrolases"/>
    <property type="match status" value="2"/>
</dbReference>
<dbReference type="GO" id="GO:0000724">
    <property type="term" value="P:double-strand break repair via homologous recombination"/>
    <property type="evidence" value="ECO:0007669"/>
    <property type="project" value="TreeGrafter"/>
</dbReference>
<organism evidence="7">
    <name type="scientific">Phaffia rhodozyma</name>
    <name type="common">Yeast</name>
    <name type="synonym">Xanthophyllomyces dendrorhous</name>
    <dbReference type="NCBI Taxonomy" id="264483"/>
    <lineage>
        <taxon>Eukaryota</taxon>
        <taxon>Fungi</taxon>
        <taxon>Dikarya</taxon>
        <taxon>Basidiomycota</taxon>
        <taxon>Agaricomycotina</taxon>
        <taxon>Tremellomycetes</taxon>
        <taxon>Cystofilobasidiales</taxon>
        <taxon>Mrakiaceae</taxon>
        <taxon>Phaffia</taxon>
    </lineage>
</organism>
<dbReference type="GO" id="GO:0030915">
    <property type="term" value="C:Smc5-Smc6 complex"/>
    <property type="evidence" value="ECO:0007669"/>
    <property type="project" value="TreeGrafter"/>
</dbReference>
<dbReference type="Gene3D" id="3.40.50.300">
    <property type="entry name" value="P-loop containing nucleotide triphosphate hydrolases"/>
    <property type="match status" value="2"/>
</dbReference>